<dbReference type="InterPro" id="IPR017946">
    <property type="entry name" value="PLC-like_Pdiesterase_TIM-brl"/>
</dbReference>
<protein>
    <submittedName>
        <fullName evidence="2">Glycerophosphodiester phosphodiesterase</fullName>
    </submittedName>
</protein>
<sequence length="244" mass="27910">MVFANTKVVAHRGAWKAHKLPENSIASLKQAIKMNCAGSEFDVRMTSDEVLIVAHDPKYHEMLIEETTYADLSKIKLSNGEMLPKLKDIIIAGMEGNDSTGLVCEIKPSKIASRNKDITNKTLQLVKALNAEAYVSYYISFDYDIIKHIKKLQPESKVLYLDGSKAPKDLSKDQIDGLDYAFFKMKKNPQWIKEAKDYKLILNAWTVNKIEDIDWLLDHGFDYITTNEPELVFKRINERANHED</sequence>
<dbReference type="OrthoDB" id="9809583at2"/>
<proteinExistence type="predicted"/>
<dbReference type="PANTHER" id="PTHR46211">
    <property type="entry name" value="GLYCEROPHOSPHORYL DIESTER PHOSPHODIESTERASE"/>
    <property type="match status" value="1"/>
</dbReference>
<accession>A0A5C6ZLT3</accession>
<dbReference type="Pfam" id="PF03009">
    <property type="entry name" value="GDPD"/>
    <property type="match status" value="1"/>
</dbReference>
<dbReference type="GO" id="GO:0006629">
    <property type="term" value="P:lipid metabolic process"/>
    <property type="evidence" value="ECO:0007669"/>
    <property type="project" value="InterPro"/>
</dbReference>
<organism evidence="2 3">
    <name type="scientific">Subsaximicrobium wynnwilliamsii</name>
    <dbReference type="NCBI Taxonomy" id="291179"/>
    <lineage>
        <taxon>Bacteria</taxon>
        <taxon>Pseudomonadati</taxon>
        <taxon>Bacteroidota</taxon>
        <taxon>Flavobacteriia</taxon>
        <taxon>Flavobacteriales</taxon>
        <taxon>Flavobacteriaceae</taxon>
        <taxon>Subsaximicrobium</taxon>
    </lineage>
</organism>
<evidence type="ECO:0000313" key="2">
    <source>
        <dbReference type="EMBL" id="TXD91254.1"/>
    </source>
</evidence>
<keyword evidence="3" id="KW-1185">Reference proteome</keyword>
<dbReference type="EMBL" id="VORO01000001">
    <property type="protein sequence ID" value="TXD91254.1"/>
    <property type="molecule type" value="Genomic_DNA"/>
</dbReference>
<gene>
    <name evidence="2" type="ORF">ESY86_01315</name>
</gene>
<evidence type="ECO:0000259" key="1">
    <source>
        <dbReference type="PROSITE" id="PS51704"/>
    </source>
</evidence>
<dbReference type="AlphaFoldDB" id="A0A5C6ZLT3"/>
<dbReference type="InterPro" id="IPR030395">
    <property type="entry name" value="GP_PDE_dom"/>
</dbReference>
<name>A0A5C6ZLT3_9FLAO</name>
<dbReference type="RefSeq" id="WP_147084716.1">
    <property type="nucleotide sequence ID" value="NZ_VORM01000003.1"/>
</dbReference>
<comment type="caution">
    <text evidence="2">The sequence shown here is derived from an EMBL/GenBank/DDBJ whole genome shotgun (WGS) entry which is preliminary data.</text>
</comment>
<evidence type="ECO:0000313" key="3">
    <source>
        <dbReference type="Proteomes" id="UP000321578"/>
    </source>
</evidence>
<dbReference type="PROSITE" id="PS51704">
    <property type="entry name" value="GP_PDE"/>
    <property type="match status" value="1"/>
</dbReference>
<reference evidence="2 3" key="1">
    <citation type="submission" date="2019-08" db="EMBL/GenBank/DDBJ databases">
        <title>Genomes of Subsaximicrobium wynnwilliamsii strains.</title>
        <authorList>
            <person name="Bowman J.P."/>
        </authorList>
    </citation>
    <scope>NUCLEOTIDE SEQUENCE [LARGE SCALE GENOMIC DNA]</scope>
    <source>
        <strain evidence="2 3">2-80-2</strain>
    </source>
</reference>
<dbReference type="PANTHER" id="PTHR46211:SF1">
    <property type="entry name" value="GLYCEROPHOSPHODIESTER PHOSPHODIESTERASE, CYTOPLASMIC"/>
    <property type="match status" value="1"/>
</dbReference>
<dbReference type="Proteomes" id="UP000321578">
    <property type="component" value="Unassembled WGS sequence"/>
</dbReference>
<dbReference type="SUPFAM" id="SSF51695">
    <property type="entry name" value="PLC-like phosphodiesterases"/>
    <property type="match status" value="1"/>
</dbReference>
<feature type="domain" description="GP-PDE" evidence="1">
    <location>
        <begin position="6"/>
        <end position="236"/>
    </location>
</feature>
<dbReference type="GO" id="GO:0008081">
    <property type="term" value="F:phosphoric diester hydrolase activity"/>
    <property type="evidence" value="ECO:0007669"/>
    <property type="project" value="InterPro"/>
</dbReference>
<dbReference type="Gene3D" id="3.20.20.190">
    <property type="entry name" value="Phosphatidylinositol (PI) phosphodiesterase"/>
    <property type="match status" value="1"/>
</dbReference>